<evidence type="ECO:0000313" key="3">
    <source>
        <dbReference type="Proteomes" id="UP000007322"/>
    </source>
</evidence>
<dbReference type="VEuPathDB" id="FungiDB:MYCTH_2125197"/>
<dbReference type="RefSeq" id="XP_003661479.1">
    <property type="nucleotide sequence ID" value="XM_003661431.1"/>
</dbReference>
<feature type="region of interest" description="Disordered" evidence="1">
    <location>
        <begin position="19"/>
        <end position="57"/>
    </location>
</feature>
<dbReference type="Proteomes" id="UP000007322">
    <property type="component" value="Chromosome 2"/>
</dbReference>
<proteinExistence type="predicted"/>
<gene>
    <name evidence="2" type="ORF">MYCTH_2125197</name>
</gene>
<evidence type="ECO:0000256" key="1">
    <source>
        <dbReference type="SAM" id="MobiDB-lite"/>
    </source>
</evidence>
<dbReference type="KEGG" id="mtm:MYCTH_2125197"/>
<dbReference type="AlphaFoldDB" id="G2Q8I5"/>
<dbReference type="EMBL" id="CP003003">
    <property type="protein sequence ID" value="AEO56234.1"/>
    <property type="molecule type" value="Genomic_DNA"/>
</dbReference>
<evidence type="ECO:0000313" key="2">
    <source>
        <dbReference type="EMBL" id="AEO56234.1"/>
    </source>
</evidence>
<dbReference type="InParanoid" id="G2Q8I5"/>
<protein>
    <submittedName>
        <fullName evidence="2">Uncharacterized protein</fullName>
    </submittedName>
</protein>
<keyword evidence="3" id="KW-1185">Reference proteome</keyword>
<name>G2Q8I5_THET4</name>
<feature type="compositionally biased region" description="Basic residues" evidence="1">
    <location>
        <begin position="70"/>
        <end position="82"/>
    </location>
</feature>
<dbReference type="GeneID" id="11512158"/>
<sequence>MPRQEALACITREFRIVSQQGARDESSLSSDPWLGHGPPLHNAGSAGPHKKTTKITGSFPPVLTVLAVGKKRSMPHSAKRRVEKPISAPRLIAEPRPHV</sequence>
<dbReference type="HOGENOM" id="CLU_2321977_0_0_1"/>
<feature type="region of interest" description="Disordered" evidence="1">
    <location>
        <begin position="70"/>
        <end position="99"/>
    </location>
</feature>
<organism evidence="2 3">
    <name type="scientific">Thermothelomyces thermophilus (strain ATCC 42464 / BCRC 31852 / DSM 1799)</name>
    <name type="common">Sporotrichum thermophile</name>
    <dbReference type="NCBI Taxonomy" id="573729"/>
    <lineage>
        <taxon>Eukaryota</taxon>
        <taxon>Fungi</taxon>
        <taxon>Dikarya</taxon>
        <taxon>Ascomycota</taxon>
        <taxon>Pezizomycotina</taxon>
        <taxon>Sordariomycetes</taxon>
        <taxon>Sordariomycetidae</taxon>
        <taxon>Sordariales</taxon>
        <taxon>Chaetomiaceae</taxon>
        <taxon>Thermothelomyces</taxon>
    </lineage>
</organism>
<reference evidence="2 3" key="1">
    <citation type="journal article" date="2011" name="Nat. Biotechnol.">
        <title>Comparative genomic analysis of the thermophilic biomass-degrading fungi Myceliophthora thermophila and Thielavia terrestris.</title>
        <authorList>
            <person name="Berka R.M."/>
            <person name="Grigoriev I.V."/>
            <person name="Otillar R."/>
            <person name="Salamov A."/>
            <person name="Grimwood J."/>
            <person name="Reid I."/>
            <person name="Ishmael N."/>
            <person name="John T."/>
            <person name="Darmond C."/>
            <person name="Moisan M.-C."/>
            <person name="Henrissat B."/>
            <person name="Coutinho P.M."/>
            <person name="Lombard V."/>
            <person name="Natvig D.O."/>
            <person name="Lindquist E."/>
            <person name="Schmutz J."/>
            <person name="Lucas S."/>
            <person name="Harris P."/>
            <person name="Powlowski J."/>
            <person name="Bellemare A."/>
            <person name="Taylor D."/>
            <person name="Butler G."/>
            <person name="de Vries R.P."/>
            <person name="Allijn I.E."/>
            <person name="van den Brink J."/>
            <person name="Ushinsky S."/>
            <person name="Storms R."/>
            <person name="Powell A.J."/>
            <person name="Paulsen I.T."/>
            <person name="Elbourne L.D.H."/>
            <person name="Baker S.E."/>
            <person name="Magnuson J."/>
            <person name="LaBoissiere S."/>
            <person name="Clutterbuck A.J."/>
            <person name="Martinez D."/>
            <person name="Wogulis M."/>
            <person name="de Leon A.L."/>
            <person name="Rey M.W."/>
            <person name="Tsang A."/>
        </authorList>
    </citation>
    <scope>NUCLEOTIDE SEQUENCE [LARGE SCALE GENOMIC DNA]</scope>
    <source>
        <strain evidence="3">ATCC 42464 / BCRC 31852 / DSM 1799</strain>
    </source>
</reference>
<accession>G2Q8I5</accession>